<evidence type="ECO:0000256" key="3">
    <source>
        <dbReference type="ARBA" id="ARBA00023180"/>
    </source>
</evidence>
<accession>A0A8C5EN10</accession>
<dbReference type="InterPro" id="IPR013783">
    <property type="entry name" value="Ig-like_fold"/>
</dbReference>
<keyword evidence="6" id="KW-0472">Membrane</keyword>
<evidence type="ECO:0000259" key="8">
    <source>
        <dbReference type="PROSITE" id="PS50835"/>
    </source>
</evidence>
<name>A0A8C5EN10_GOUWI</name>
<dbReference type="SMART" id="SM00408">
    <property type="entry name" value="IGc2"/>
    <property type="match status" value="1"/>
</dbReference>
<feature type="signal peptide" evidence="7">
    <location>
        <begin position="1"/>
        <end position="18"/>
    </location>
</feature>
<dbReference type="Proteomes" id="UP000694680">
    <property type="component" value="Chromosome 16"/>
</dbReference>
<gene>
    <name evidence="9" type="primary">si:ch211-79k12.1</name>
</gene>
<evidence type="ECO:0000313" key="10">
    <source>
        <dbReference type="Proteomes" id="UP000694680"/>
    </source>
</evidence>
<reference evidence="9" key="3">
    <citation type="submission" date="2025-09" db="UniProtKB">
        <authorList>
            <consortium name="Ensembl"/>
        </authorList>
    </citation>
    <scope>IDENTIFICATION</scope>
</reference>
<dbReference type="SUPFAM" id="SSF48726">
    <property type="entry name" value="Immunoglobulin"/>
    <property type="match status" value="2"/>
</dbReference>
<evidence type="ECO:0000256" key="4">
    <source>
        <dbReference type="ARBA" id="ARBA00023319"/>
    </source>
</evidence>
<dbReference type="InterPro" id="IPR052598">
    <property type="entry name" value="IgSF_CEA-related"/>
</dbReference>
<dbReference type="PROSITE" id="PS50835">
    <property type="entry name" value="IG_LIKE"/>
    <property type="match status" value="2"/>
</dbReference>
<protein>
    <submittedName>
        <fullName evidence="9">Carcinoembryonic antigen-related cell adhesion molecule 18-like</fullName>
    </submittedName>
</protein>
<feature type="transmembrane region" description="Helical" evidence="6">
    <location>
        <begin position="233"/>
        <end position="256"/>
    </location>
</feature>
<dbReference type="InterPro" id="IPR036179">
    <property type="entry name" value="Ig-like_dom_sf"/>
</dbReference>
<dbReference type="PANTHER" id="PTHR44337:SF20">
    <property type="entry name" value="CARCINOEMBRYONIC ANTIGEN-RELATED CELL ADHESION MOLECULE 5-RELATED"/>
    <property type="match status" value="1"/>
</dbReference>
<dbReference type="Gene3D" id="2.60.40.10">
    <property type="entry name" value="Immunoglobulins"/>
    <property type="match status" value="2"/>
</dbReference>
<dbReference type="OrthoDB" id="10012075at2759"/>
<reference evidence="9" key="2">
    <citation type="submission" date="2025-08" db="UniProtKB">
        <authorList>
            <consortium name="Ensembl"/>
        </authorList>
    </citation>
    <scope>IDENTIFICATION</scope>
</reference>
<keyword evidence="1 7" id="KW-0732">Signal</keyword>
<feature type="domain" description="Ig-like" evidence="8">
    <location>
        <begin position="31"/>
        <end position="118"/>
    </location>
</feature>
<dbReference type="InterPro" id="IPR003598">
    <property type="entry name" value="Ig_sub2"/>
</dbReference>
<reference evidence="9" key="1">
    <citation type="submission" date="2020-06" db="EMBL/GenBank/DDBJ databases">
        <authorList>
            <consortium name="Wellcome Sanger Institute Data Sharing"/>
        </authorList>
    </citation>
    <scope>NUCLEOTIDE SEQUENCE [LARGE SCALE GENOMIC DNA]</scope>
</reference>
<evidence type="ECO:0000313" key="9">
    <source>
        <dbReference type="Ensembl" id="ENSGWIP00000023429.1"/>
    </source>
</evidence>
<feature type="region of interest" description="Disordered" evidence="5">
    <location>
        <begin position="265"/>
        <end position="297"/>
    </location>
</feature>
<keyword evidence="6" id="KW-1133">Transmembrane helix</keyword>
<dbReference type="PROSITE" id="PS00290">
    <property type="entry name" value="IG_MHC"/>
    <property type="match status" value="1"/>
</dbReference>
<feature type="chain" id="PRO_5034435408" evidence="7">
    <location>
        <begin position="19"/>
        <end position="297"/>
    </location>
</feature>
<dbReference type="PANTHER" id="PTHR44337">
    <property type="entry name" value="CARCINOEMBRYONIC ANTIGEN-RELATED CELL ADHESION MOLECULE 8"/>
    <property type="match status" value="1"/>
</dbReference>
<organism evidence="9 10">
    <name type="scientific">Gouania willdenowi</name>
    <name type="common">Blunt-snouted clingfish</name>
    <name type="synonym">Lepadogaster willdenowi</name>
    <dbReference type="NCBI Taxonomy" id="441366"/>
    <lineage>
        <taxon>Eukaryota</taxon>
        <taxon>Metazoa</taxon>
        <taxon>Chordata</taxon>
        <taxon>Craniata</taxon>
        <taxon>Vertebrata</taxon>
        <taxon>Euteleostomi</taxon>
        <taxon>Actinopterygii</taxon>
        <taxon>Neopterygii</taxon>
        <taxon>Teleostei</taxon>
        <taxon>Neoteleostei</taxon>
        <taxon>Acanthomorphata</taxon>
        <taxon>Ovalentaria</taxon>
        <taxon>Blenniimorphae</taxon>
        <taxon>Blenniiformes</taxon>
        <taxon>Gobiesocoidei</taxon>
        <taxon>Gobiesocidae</taxon>
        <taxon>Gobiesocinae</taxon>
        <taxon>Gouania</taxon>
    </lineage>
</organism>
<dbReference type="Ensembl" id="ENSGWIT00000025664.1">
    <property type="protein sequence ID" value="ENSGWIP00000023429.1"/>
    <property type="gene ID" value="ENSGWIG00000012499.1"/>
</dbReference>
<dbReference type="InterPro" id="IPR007110">
    <property type="entry name" value="Ig-like_dom"/>
</dbReference>
<proteinExistence type="predicted"/>
<feature type="domain" description="Ig-like" evidence="8">
    <location>
        <begin position="137"/>
        <end position="215"/>
    </location>
</feature>
<evidence type="ECO:0000256" key="2">
    <source>
        <dbReference type="ARBA" id="ARBA00023157"/>
    </source>
</evidence>
<dbReference type="Pfam" id="PF13927">
    <property type="entry name" value="Ig_3"/>
    <property type="match status" value="1"/>
</dbReference>
<sequence>MKALLLVGTLFLIHGCCAFLFIKGPTEPVLEGNSATLECMSTDYDFNTSQVHFEVLSKYRPVWHKVQESRWCYYSMVVERTDDSLILSIPHATTYYEGSYRCVSNADNSTDAVNSSIPLAFKVHYMGDVYVIMESYSRFLGIPEVLKVRRGDSVELKCSVSSSEKPNFYWHKKNSDWFLPSSTLTLTDIDEFDEGDYTCMVEHSVKSLSRKRTISIKILPENARWHETSHGRILLMTTSAAGALVVFIVCMTVFLCRRAKQAKTTKGPIDDHSQKKPIYKTSVDSLPSTCGDKQPLV</sequence>
<keyword evidence="3" id="KW-0325">Glycoprotein</keyword>
<evidence type="ECO:0000256" key="6">
    <source>
        <dbReference type="SAM" id="Phobius"/>
    </source>
</evidence>
<keyword evidence="6" id="KW-0812">Transmembrane</keyword>
<keyword evidence="2" id="KW-1015">Disulfide bond</keyword>
<keyword evidence="10" id="KW-1185">Reference proteome</keyword>
<dbReference type="SMART" id="SM00409">
    <property type="entry name" value="IG"/>
    <property type="match status" value="2"/>
</dbReference>
<dbReference type="InterPro" id="IPR003006">
    <property type="entry name" value="Ig/MHC_CS"/>
</dbReference>
<dbReference type="AlphaFoldDB" id="A0A8C5EN10"/>
<dbReference type="InterPro" id="IPR003599">
    <property type="entry name" value="Ig_sub"/>
</dbReference>
<keyword evidence="4" id="KW-0393">Immunoglobulin domain</keyword>
<evidence type="ECO:0000256" key="5">
    <source>
        <dbReference type="SAM" id="MobiDB-lite"/>
    </source>
</evidence>
<evidence type="ECO:0000256" key="1">
    <source>
        <dbReference type="ARBA" id="ARBA00022729"/>
    </source>
</evidence>
<evidence type="ECO:0000256" key="7">
    <source>
        <dbReference type="SAM" id="SignalP"/>
    </source>
</evidence>
<dbReference type="CDD" id="cd00096">
    <property type="entry name" value="Ig"/>
    <property type="match status" value="1"/>
</dbReference>